<dbReference type="Pfam" id="PF10021">
    <property type="entry name" value="PARG_cat_microb"/>
    <property type="match status" value="1"/>
</dbReference>
<dbReference type="NCBIfam" id="TIGR02452">
    <property type="entry name" value="TIGR02452 family protein"/>
    <property type="match status" value="1"/>
</dbReference>
<dbReference type="AlphaFoldDB" id="A0A9W8NR80"/>
<organism evidence="2 3">
    <name type="scientific">Lentinula detonsa</name>
    <dbReference type="NCBI Taxonomy" id="2804962"/>
    <lineage>
        <taxon>Eukaryota</taxon>
        <taxon>Fungi</taxon>
        <taxon>Dikarya</taxon>
        <taxon>Basidiomycota</taxon>
        <taxon>Agaricomycotina</taxon>
        <taxon>Agaricomycetes</taxon>
        <taxon>Agaricomycetidae</taxon>
        <taxon>Agaricales</taxon>
        <taxon>Marasmiineae</taxon>
        <taxon>Omphalotaceae</taxon>
        <taxon>Lentinula</taxon>
    </lineage>
</organism>
<dbReference type="Proteomes" id="UP001142393">
    <property type="component" value="Unassembled WGS sequence"/>
</dbReference>
<dbReference type="InterPro" id="IPR043472">
    <property type="entry name" value="Macro_dom-like"/>
</dbReference>
<name>A0A9W8NR80_9AGAR</name>
<evidence type="ECO:0000259" key="1">
    <source>
        <dbReference type="Pfam" id="PF10021"/>
    </source>
</evidence>
<dbReference type="Gene3D" id="3.40.220.10">
    <property type="entry name" value="Leucine Aminopeptidase, subunit E, domain 1"/>
    <property type="match status" value="1"/>
</dbReference>
<dbReference type="EMBL" id="JANVFU010000019">
    <property type="protein sequence ID" value="KAJ3739306.1"/>
    <property type="molecule type" value="Genomic_DNA"/>
</dbReference>
<proteinExistence type="predicted"/>
<reference evidence="2 3" key="1">
    <citation type="journal article" date="2023" name="Proc. Natl. Acad. Sci. U.S.A.">
        <title>A global phylogenomic analysis of the shiitake genus Lentinula.</title>
        <authorList>
            <person name="Sierra-Patev S."/>
            <person name="Min B."/>
            <person name="Naranjo-Ortiz M."/>
            <person name="Looney B."/>
            <person name="Konkel Z."/>
            <person name="Slot J.C."/>
            <person name="Sakamoto Y."/>
            <person name="Steenwyk J.L."/>
            <person name="Rokas A."/>
            <person name="Carro J."/>
            <person name="Camarero S."/>
            <person name="Ferreira P."/>
            <person name="Molpeceres G."/>
            <person name="Ruiz-Duenas F.J."/>
            <person name="Serrano A."/>
            <person name="Henrissat B."/>
            <person name="Drula E."/>
            <person name="Hughes K.W."/>
            <person name="Mata J.L."/>
            <person name="Ishikawa N.K."/>
            <person name="Vargas-Isla R."/>
            <person name="Ushijima S."/>
            <person name="Smith C.A."/>
            <person name="Donoghue J."/>
            <person name="Ahrendt S."/>
            <person name="Andreopoulos W."/>
            <person name="He G."/>
            <person name="LaButti K."/>
            <person name="Lipzen A."/>
            <person name="Ng V."/>
            <person name="Riley R."/>
            <person name="Sandor L."/>
            <person name="Barry K."/>
            <person name="Martinez A.T."/>
            <person name="Xiao Y."/>
            <person name="Gibbons J.G."/>
            <person name="Terashima K."/>
            <person name="Grigoriev I.V."/>
            <person name="Hibbett D."/>
        </authorList>
    </citation>
    <scope>NUCLEOTIDE SEQUENCE [LARGE SCALE GENOMIC DNA]</scope>
    <source>
        <strain evidence="2 3">TFB7810</strain>
    </source>
</reference>
<evidence type="ECO:0000313" key="2">
    <source>
        <dbReference type="EMBL" id="KAJ3739306.1"/>
    </source>
</evidence>
<comment type="caution">
    <text evidence="2">The sequence shown here is derived from an EMBL/GenBank/DDBJ whole genome shotgun (WGS) entry which is preliminary data.</text>
</comment>
<sequence length="320" mass="34996">MGYTASRILGPSNEQLRLSLIQDNKRVFASITSEHIPEGASPLSRFIPEQLPPLNESDRPYKDSAHKTKVQAINGDSLVIARELMDDIGDDARGKTAVLNLASDEHPGGGWEHGSVAQEECLCYSSTLFHTLCQADTLVHYPWPNTGPGSIAGIFSEGVVIFRGPLNTIYSGTRADVFQNERSNDGSTSSNSICPLLPHDERKVISVISVAAPRYPKLTSDGNDFADEKIKEEFKEKVRLVLRIGGHEGKRYLVLGAMGCGAYFCPPLAVARLMKNVLIEPEFRGWFARIVSAVFSPSGTLGIGVSNFEVFKDVLNDMEL</sequence>
<evidence type="ECO:0000313" key="3">
    <source>
        <dbReference type="Proteomes" id="UP001142393"/>
    </source>
</evidence>
<dbReference type="PANTHER" id="PTHR35596:SF1">
    <property type="entry name" value="MICROBIAL-TYPE PARG CATALYTIC DOMAIN-CONTAINING PROTEIN"/>
    <property type="match status" value="1"/>
</dbReference>
<feature type="domain" description="Microbial-type PARG catalytic" evidence="1">
    <location>
        <begin position="58"/>
        <end position="163"/>
    </location>
</feature>
<dbReference type="InterPro" id="IPR019261">
    <property type="entry name" value="PARG_cat_microbial"/>
</dbReference>
<protein>
    <recommendedName>
        <fullName evidence="1">Microbial-type PARG catalytic domain-containing protein</fullName>
    </recommendedName>
</protein>
<keyword evidence="3" id="KW-1185">Reference proteome</keyword>
<dbReference type="PANTHER" id="PTHR35596">
    <property type="entry name" value="DUF2263 DOMAIN-CONTAINING PROTEIN"/>
    <property type="match status" value="1"/>
</dbReference>
<gene>
    <name evidence="2" type="ORF">DFH05DRAFT_545282</name>
</gene>
<accession>A0A9W8NR80</accession>
<dbReference type="InterPro" id="IPR012664">
    <property type="entry name" value="CHP02452"/>
</dbReference>